<organism evidence="1 2">
    <name type="scientific">Rhizopogon vinicolor AM-OR11-026</name>
    <dbReference type="NCBI Taxonomy" id="1314800"/>
    <lineage>
        <taxon>Eukaryota</taxon>
        <taxon>Fungi</taxon>
        <taxon>Dikarya</taxon>
        <taxon>Basidiomycota</taxon>
        <taxon>Agaricomycotina</taxon>
        <taxon>Agaricomycetes</taxon>
        <taxon>Agaricomycetidae</taxon>
        <taxon>Boletales</taxon>
        <taxon>Suillineae</taxon>
        <taxon>Rhizopogonaceae</taxon>
        <taxon>Rhizopogon</taxon>
    </lineage>
</organism>
<evidence type="ECO:0000313" key="1">
    <source>
        <dbReference type="EMBL" id="OAX35353.1"/>
    </source>
</evidence>
<gene>
    <name evidence="1" type="ORF">K503DRAFT_858671</name>
</gene>
<sequence length="169" mass="19027">MLGPHSYHYAIRNVAVSILSEQGTPGSPPRPSFQLPEVSIHFEKKSVIKFNLVLIRVRVKQWGLAWSPQDVSIAHQAVNVTEPQAPAWKNAILDRSHRRKNDSALTRTGDNMHIEVLVFKEPTSTYFQTIVQVVRDSEAPSTSISTFFLLSANYTVRVPAMKPKKCYPS</sequence>
<accession>A0A1B7MRX9</accession>
<evidence type="ECO:0000313" key="2">
    <source>
        <dbReference type="Proteomes" id="UP000092154"/>
    </source>
</evidence>
<proteinExistence type="predicted"/>
<reference evidence="1 2" key="1">
    <citation type="submission" date="2016-06" db="EMBL/GenBank/DDBJ databases">
        <title>Comparative genomics of the ectomycorrhizal sister species Rhizopogon vinicolor and Rhizopogon vesiculosus (Basidiomycota: Boletales) reveals a divergence of the mating type B locus.</title>
        <authorList>
            <consortium name="DOE Joint Genome Institute"/>
            <person name="Mujic A.B."/>
            <person name="Kuo A."/>
            <person name="Tritt A."/>
            <person name="Lipzen A."/>
            <person name="Chen C."/>
            <person name="Johnson J."/>
            <person name="Sharma A."/>
            <person name="Barry K."/>
            <person name="Grigoriev I.V."/>
            <person name="Spatafora J.W."/>
        </authorList>
    </citation>
    <scope>NUCLEOTIDE SEQUENCE [LARGE SCALE GENOMIC DNA]</scope>
    <source>
        <strain evidence="1 2">AM-OR11-026</strain>
    </source>
</reference>
<dbReference type="Proteomes" id="UP000092154">
    <property type="component" value="Unassembled WGS sequence"/>
</dbReference>
<dbReference type="AlphaFoldDB" id="A0A1B7MRX9"/>
<name>A0A1B7MRX9_9AGAM</name>
<protein>
    <submittedName>
        <fullName evidence="1">Uncharacterized protein</fullName>
    </submittedName>
</protein>
<keyword evidence="2" id="KW-1185">Reference proteome</keyword>
<dbReference type="EMBL" id="KV448508">
    <property type="protein sequence ID" value="OAX35353.1"/>
    <property type="molecule type" value="Genomic_DNA"/>
</dbReference>
<dbReference type="InParanoid" id="A0A1B7MRX9"/>